<organism evidence="1 2">
    <name type="scientific">Dryococelus australis</name>
    <dbReference type="NCBI Taxonomy" id="614101"/>
    <lineage>
        <taxon>Eukaryota</taxon>
        <taxon>Metazoa</taxon>
        <taxon>Ecdysozoa</taxon>
        <taxon>Arthropoda</taxon>
        <taxon>Hexapoda</taxon>
        <taxon>Insecta</taxon>
        <taxon>Pterygota</taxon>
        <taxon>Neoptera</taxon>
        <taxon>Polyneoptera</taxon>
        <taxon>Phasmatodea</taxon>
        <taxon>Verophasmatodea</taxon>
        <taxon>Anareolatae</taxon>
        <taxon>Phasmatidae</taxon>
        <taxon>Eurycanthinae</taxon>
        <taxon>Dryococelus</taxon>
    </lineage>
</organism>
<dbReference type="Proteomes" id="UP001159363">
    <property type="component" value="Chromosome 10"/>
</dbReference>
<accession>A0ABQ9GJL5</accession>
<reference evidence="1 2" key="1">
    <citation type="submission" date="2023-02" db="EMBL/GenBank/DDBJ databases">
        <title>LHISI_Scaffold_Assembly.</title>
        <authorList>
            <person name="Stuart O.P."/>
            <person name="Cleave R."/>
            <person name="Magrath M.J.L."/>
            <person name="Mikheyev A.S."/>
        </authorList>
    </citation>
    <scope>NUCLEOTIDE SEQUENCE [LARGE SCALE GENOMIC DNA]</scope>
    <source>
        <strain evidence="1">Daus_M_001</strain>
        <tissue evidence="1">Leg muscle</tissue>
    </source>
</reference>
<protein>
    <submittedName>
        <fullName evidence="1">Uncharacterized protein</fullName>
    </submittedName>
</protein>
<sequence>MEMGLSNLLGVAENSRAVYLTAPMGWRAEFGTKQEISLGSVDLNHMSQEPTSLLLFHFRIPKKMLPGNVDAFTAYYPPPRGSLLHGKTRPVSSSCGNKLNDLLLPRREMECILLLALKAYFLSAVTVGRTLLCCGRREISMTRLLTARQLFHAVGAQLHGGFKKSFATLNHVTLKVPLNIGQSLLRTREEDKQFANRARLPDGFAPGSSHVGIVPDDTTGQSVFSGISHPPPHPCVSVMLHSHLTSASKTSMFRLALLPPEAGMPPPWISIMQDCGFRVEVPPVGECGVRPPGALYVKPPTRRALTTGRKAVQCWDTEIGCAQPARSVYLIFSLCSGLPKTASIRCEVITVISKLVLWDVCILPLSNVYSSWIKPKSVKLLYSYEGACLLKMNVLTNAFTNPGYVTLKAVLARGTSILGTCTEDE</sequence>
<name>A0ABQ9GJL5_9NEOP</name>
<gene>
    <name evidence="1" type="ORF">PR048_025804</name>
</gene>
<evidence type="ECO:0000313" key="2">
    <source>
        <dbReference type="Proteomes" id="UP001159363"/>
    </source>
</evidence>
<keyword evidence="2" id="KW-1185">Reference proteome</keyword>
<evidence type="ECO:0000313" key="1">
    <source>
        <dbReference type="EMBL" id="KAJ8872202.1"/>
    </source>
</evidence>
<comment type="caution">
    <text evidence="1">The sequence shown here is derived from an EMBL/GenBank/DDBJ whole genome shotgun (WGS) entry which is preliminary data.</text>
</comment>
<dbReference type="EMBL" id="JARBHB010000011">
    <property type="protein sequence ID" value="KAJ8872202.1"/>
    <property type="molecule type" value="Genomic_DNA"/>
</dbReference>
<proteinExistence type="predicted"/>